<reference evidence="1 2" key="1">
    <citation type="submission" date="2016-12" db="EMBL/GenBank/DDBJ databases">
        <title>Draft genome sequence of Fusarium oxysporum causing rot on Narcissus.</title>
        <authorList>
            <person name="Armitage A.D."/>
            <person name="Taylor A."/>
            <person name="Clarkson J.P."/>
            <person name="Harrison R.J."/>
            <person name="Jackson A.C."/>
        </authorList>
    </citation>
    <scope>NUCLEOTIDE SEQUENCE [LARGE SCALE GENOMIC DNA]</scope>
    <source>
        <strain evidence="1 2">N139</strain>
    </source>
</reference>
<proteinExistence type="predicted"/>
<gene>
    <name evidence="1" type="ORF">BFJ63_vAg11992</name>
</gene>
<evidence type="ECO:0000313" key="1">
    <source>
        <dbReference type="EMBL" id="RYC85146.1"/>
    </source>
</evidence>
<accession>A0A4V1RZH7</accession>
<evidence type="ECO:0000313" key="2">
    <source>
        <dbReference type="Proteomes" id="UP000290540"/>
    </source>
</evidence>
<name>A0A4V1RZH7_FUSOX</name>
<dbReference type="Proteomes" id="UP000290540">
    <property type="component" value="Unassembled WGS sequence"/>
</dbReference>
<dbReference type="EMBL" id="MQTW01000112">
    <property type="protein sequence ID" value="RYC85146.1"/>
    <property type="molecule type" value="Genomic_DNA"/>
</dbReference>
<sequence length="69" mass="7727">MGPVSTGWNLYDDDVGFQMYTLTPNFTAALRAFDFKQWVKDRLEFKSRNPPRVVAGPATRFGASCIVPA</sequence>
<organism evidence="1 2">
    <name type="scientific">Fusarium oxysporum f. sp. narcissi</name>
    <dbReference type="NCBI Taxonomy" id="451672"/>
    <lineage>
        <taxon>Eukaryota</taxon>
        <taxon>Fungi</taxon>
        <taxon>Dikarya</taxon>
        <taxon>Ascomycota</taxon>
        <taxon>Pezizomycotina</taxon>
        <taxon>Sordariomycetes</taxon>
        <taxon>Hypocreomycetidae</taxon>
        <taxon>Hypocreales</taxon>
        <taxon>Nectriaceae</taxon>
        <taxon>Fusarium</taxon>
        <taxon>Fusarium oxysporum species complex</taxon>
    </lineage>
</organism>
<dbReference type="AlphaFoldDB" id="A0A4V1RZH7"/>
<protein>
    <submittedName>
        <fullName evidence="1">Uncharacterized protein</fullName>
    </submittedName>
</protein>
<comment type="caution">
    <text evidence="1">The sequence shown here is derived from an EMBL/GenBank/DDBJ whole genome shotgun (WGS) entry which is preliminary data.</text>
</comment>